<protein>
    <submittedName>
        <fullName evidence="2">Monooxygenase</fullName>
    </submittedName>
</protein>
<dbReference type="OrthoDB" id="5168853at2"/>
<proteinExistence type="predicted"/>
<name>A0A1X0J8H8_9MYCO</name>
<dbReference type="Gene3D" id="3.50.50.60">
    <property type="entry name" value="FAD/NAD(P)-binding domain"/>
    <property type="match status" value="2"/>
</dbReference>
<accession>A0A1X0J8H8</accession>
<evidence type="ECO:0000313" key="3">
    <source>
        <dbReference type="Proteomes" id="UP000192434"/>
    </source>
</evidence>
<keyword evidence="2" id="KW-0503">Monooxygenase</keyword>
<dbReference type="STRING" id="1578165.BKG68_01220"/>
<sequence>MTTSIPDHHVVVIGSGVGGLCAGVRLKQAGIEDFVIVDRAADLGGTWRDNVYPGIAVDIPSVIYQYSFFRNPQWSRVFAPGDEVQAYHQRVAESFGLHSHFRFGVDVRSEEWDEEHHHWRLNLADGSVITARFVVSAIGPFFDPKQPDIKGIESFAGTRVTPVQWLPEHDVRGKRVAVIGTGATGVQLSGAIADDTASLTVFQRTPVYCIPKPDFRIPAIAQWALRIPGLASAIEWGALVGGSAGLWFLIHTPGAVMRPLMRQFDRAGRALYGAYLRAVVKDKRVARDLLPSFGPLGNRPTLNSDFPRVFNKPHCSLVTTPIAEVVPEGVRTVDGTVHEADFLITATGFDLFSEPASYKRGRVVGAQGRDLGEFFDSHGMRAYESVSITGFPNRWIIVGPYSWTGNGGWHGLADTAVTHIVRAISLAGERRATRMEVRQEALDRFHQLMLRNGRNLKYYFTELNHNVRSYWKNADDDVPLLRPTTTLQARRAARNFPAEDYAYEQHPASADSTAAVERSQETVLR</sequence>
<dbReference type="GO" id="GO:0004497">
    <property type="term" value="F:monooxygenase activity"/>
    <property type="evidence" value="ECO:0007669"/>
    <property type="project" value="UniProtKB-KW"/>
</dbReference>
<reference evidence="2 3" key="1">
    <citation type="submission" date="2016-12" db="EMBL/GenBank/DDBJ databases">
        <title>The new phylogeny of genus Mycobacterium.</title>
        <authorList>
            <person name="Tortoli E."/>
            <person name="Trovato A."/>
            <person name="Cirillo D.M."/>
        </authorList>
    </citation>
    <scope>NUCLEOTIDE SEQUENCE [LARGE SCALE GENOMIC DNA]</scope>
    <source>
        <strain evidence="2 3">CCUG 66554</strain>
    </source>
</reference>
<gene>
    <name evidence="2" type="ORF">BST43_09795</name>
</gene>
<dbReference type="SUPFAM" id="SSF51905">
    <property type="entry name" value="FAD/NAD(P)-binding domain"/>
    <property type="match status" value="2"/>
</dbReference>
<dbReference type="EMBL" id="MVII01000010">
    <property type="protein sequence ID" value="ORB58679.1"/>
    <property type="molecule type" value="Genomic_DNA"/>
</dbReference>
<dbReference type="PANTHER" id="PTHR42877">
    <property type="entry name" value="L-ORNITHINE N(5)-MONOOXYGENASE-RELATED"/>
    <property type="match status" value="1"/>
</dbReference>
<keyword evidence="2" id="KW-0560">Oxidoreductase</keyword>
<comment type="caution">
    <text evidence="2">The sequence shown here is derived from an EMBL/GenBank/DDBJ whole genome shotgun (WGS) entry which is preliminary data.</text>
</comment>
<dbReference type="PRINTS" id="PR00411">
    <property type="entry name" value="PNDRDTASEI"/>
</dbReference>
<dbReference type="InterPro" id="IPR036188">
    <property type="entry name" value="FAD/NAD-bd_sf"/>
</dbReference>
<dbReference type="PRINTS" id="PR00368">
    <property type="entry name" value="FADPNR"/>
</dbReference>
<evidence type="ECO:0000256" key="1">
    <source>
        <dbReference type="SAM" id="MobiDB-lite"/>
    </source>
</evidence>
<dbReference type="AlphaFoldDB" id="A0A1X0J8H8"/>
<dbReference type="InterPro" id="IPR051209">
    <property type="entry name" value="FAD-bind_Monooxygenase_sf"/>
</dbReference>
<dbReference type="PANTHER" id="PTHR42877:SF4">
    <property type="entry name" value="FAD_NAD(P)-BINDING DOMAIN-CONTAINING PROTEIN-RELATED"/>
    <property type="match status" value="1"/>
</dbReference>
<dbReference type="Pfam" id="PF13738">
    <property type="entry name" value="Pyr_redox_3"/>
    <property type="match status" value="1"/>
</dbReference>
<organism evidence="2 3">
    <name type="scientific">Mycobacteroides saopaulense</name>
    <dbReference type="NCBI Taxonomy" id="1578165"/>
    <lineage>
        <taxon>Bacteria</taxon>
        <taxon>Bacillati</taxon>
        <taxon>Actinomycetota</taxon>
        <taxon>Actinomycetes</taxon>
        <taxon>Mycobacteriales</taxon>
        <taxon>Mycobacteriaceae</taxon>
        <taxon>Mycobacteroides</taxon>
    </lineage>
</organism>
<feature type="region of interest" description="Disordered" evidence="1">
    <location>
        <begin position="506"/>
        <end position="525"/>
    </location>
</feature>
<dbReference type="Proteomes" id="UP000192434">
    <property type="component" value="Unassembled WGS sequence"/>
</dbReference>
<dbReference type="RefSeq" id="WP_083014982.1">
    <property type="nucleotide sequence ID" value="NZ_MVII01000010.1"/>
</dbReference>
<evidence type="ECO:0000313" key="2">
    <source>
        <dbReference type="EMBL" id="ORB58679.1"/>
    </source>
</evidence>